<evidence type="ECO:0000313" key="2">
    <source>
        <dbReference type="EMBL" id="ARN85167.1"/>
    </source>
</evidence>
<feature type="compositionally biased region" description="Acidic residues" evidence="1">
    <location>
        <begin position="306"/>
        <end position="315"/>
    </location>
</feature>
<feature type="region of interest" description="Disordered" evidence="1">
    <location>
        <begin position="288"/>
        <end position="381"/>
    </location>
</feature>
<dbReference type="EMBL" id="CP008743">
    <property type="protein sequence ID" value="ARN85167.1"/>
    <property type="molecule type" value="Genomic_DNA"/>
</dbReference>
<protein>
    <submittedName>
        <fullName evidence="2">Uncharacterized protein</fullName>
    </submittedName>
</protein>
<name>A0A1W6N5N8_9PROT</name>
<proteinExistence type="predicted"/>
<accession>A0A1W6N5N8</accession>
<dbReference type="KEGG" id="naf:GQ61_07585"/>
<feature type="compositionally biased region" description="Basic and acidic residues" evidence="1">
    <location>
        <begin position="352"/>
        <end position="363"/>
    </location>
</feature>
<evidence type="ECO:0000256" key="1">
    <source>
        <dbReference type="SAM" id="MobiDB-lite"/>
    </source>
</evidence>
<reference evidence="2 3" key="1">
    <citation type="submission" date="2014-06" db="EMBL/GenBank/DDBJ databases">
        <title>The genome of the endonuclear symbiont Nucleicultrix amoebiphila.</title>
        <authorList>
            <person name="Schulz F."/>
            <person name="Horn M."/>
        </authorList>
    </citation>
    <scope>NUCLEOTIDE SEQUENCE [LARGE SCALE GENOMIC DNA]</scope>
    <source>
        <strain evidence="2 3">FS5</strain>
    </source>
</reference>
<dbReference type="STRING" id="1414854.GQ61_07585"/>
<gene>
    <name evidence="2" type="ORF">GQ61_07585</name>
</gene>
<keyword evidence="3" id="KW-1185">Reference proteome</keyword>
<dbReference type="RefSeq" id="WP_085784707.1">
    <property type="nucleotide sequence ID" value="NZ_CP008743.1"/>
</dbReference>
<feature type="compositionally biased region" description="Polar residues" evidence="1">
    <location>
        <begin position="371"/>
        <end position="381"/>
    </location>
</feature>
<dbReference type="Proteomes" id="UP000237351">
    <property type="component" value="Chromosome"/>
</dbReference>
<organism evidence="2 3">
    <name type="scientific">Candidatus Nucleicultrix amoebiphila FS5</name>
    <dbReference type="NCBI Taxonomy" id="1414854"/>
    <lineage>
        <taxon>Bacteria</taxon>
        <taxon>Pseudomonadati</taxon>
        <taxon>Pseudomonadota</taxon>
        <taxon>Alphaproteobacteria</taxon>
        <taxon>Holosporales</taxon>
        <taxon>Candidatus Nucleicultricaceae</taxon>
        <taxon>Candidatus Nucleicultrix</taxon>
    </lineage>
</organism>
<evidence type="ECO:0000313" key="3">
    <source>
        <dbReference type="Proteomes" id="UP000237351"/>
    </source>
</evidence>
<dbReference type="AlphaFoldDB" id="A0A1W6N5N8"/>
<sequence>MKTIQWSRPIIVLFLVLLSTKIYGSSSSEEINVRELRDPFERAVLSEGNVFALPEENLHPLIQYSKSKKKIYKKLNTKHLKHFLSHKKQLPYHVANGLLLRGSSHLSNLQGLVDDYNFMITLWSERSKRLRQKSGDLPQFSFLHYFQRNALQVEALHVLIKDILDSPTPYHKSYLRYEGLSPEQRNPLAIKFTRKTLNSLSAFLRKNISLIVSIYEERWENLNNLHNLVIAHDMQIPESIEWQSLKEKAHPAVSQPLVDALTSLQEISANLKSLPCKMKEFKELRTHYEGEPLEEANDLTSTSSEQIEDDSEEEKELSPRMRLKRTFSVKALRMNQKKDTIPRSHATPSTSKRGDLSPRELPKRKAKRKQSSPPKIATTSIPHSIEDARSIQRELHKEITDLVTKTNQLRLDISTPEELIEVSPPRHTNIPQLQNEENLFSVIQE</sequence>